<reference evidence="2" key="1">
    <citation type="submission" date="2022-10" db="EMBL/GenBank/DDBJ databases">
        <title>Culturing micro-colonial fungi from biological soil crusts in the Mojave desert and describing Neophaeococcomyces mojavensis, and introducing the new genera and species Taxawa tesnikishii.</title>
        <authorList>
            <person name="Kurbessoian T."/>
            <person name="Stajich J.E."/>
        </authorList>
    </citation>
    <scope>NUCLEOTIDE SEQUENCE</scope>
    <source>
        <strain evidence="2">TK_35</strain>
    </source>
</reference>
<accession>A0AA38XSD2</accession>
<evidence type="ECO:0000313" key="2">
    <source>
        <dbReference type="EMBL" id="KAJ9619471.1"/>
    </source>
</evidence>
<feature type="chain" id="PRO_5041308728" evidence="1">
    <location>
        <begin position="23"/>
        <end position="59"/>
    </location>
</feature>
<evidence type="ECO:0000256" key="1">
    <source>
        <dbReference type="SAM" id="SignalP"/>
    </source>
</evidence>
<protein>
    <submittedName>
        <fullName evidence="2">Uncharacterized protein</fullName>
    </submittedName>
</protein>
<dbReference type="EMBL" id="JAPDRN010000131">
    <property type="protein sequence ID" value="KAJ9619471.1"/>
    <property type="molecule type" value="Genomic_DNA"/>
</dbReference>
<sequence>MSSPSCAALLAIVACMLLQAFGVSLHWRADSGRACLQQYKQDLVCLAWAQAVETPTRAG</sequence>
<feature type="signal peptide" evidence="1">
    <location>
        <begin position="1"/>
        <end position="22"/>
    </location>
</feature>
<name>A0AA38XSD2_9EURO</name>
<gene>
    <name evidence="2" type="ORF">H2204_012648</name>
</gene>
<organism evidence="2">
    <name type="scientific">Knufia peltigerae</name>
    <dbReference type="NCBI Taxonomy" id="1002370"/>
    <lineage>
        <taxon>Eukaryota</taxon>
        <taxon>Fungi</taxon>
        <taxon>Dikarya</taxon>
        <taxon>Ascomycota</taxon>
        <taxon>Pezizomycotina</taxon>
        <taxon>Eurotiomycetes</taxon>
        <taxon>Chaetothyriomycetidae</taxon>
        <taxon>Chaetothyriales</taxon>
        <taxon>Trichomeriaceae</taxon>
        <taxon>Knufia</taxon>
    </lineage>
</organism>
<proteinExistence type="predicted"/>
<keyword evidence="1" id="KW-0732">Signal</keyword>
<comment type="caution">
    <text evidence="2">The sequence shown here is derived from an EMBL/GenBank/DDBJ whole genome shotgun (WGS) entry which is preliminary data.</text>
</comment>
<dbReference type="AlphaFoldDB" id="A0AA38XSD2"/>